<dbReference type="AlphaFoldDB" id="A0AAV0P4J5"/>
<dbReference type="InterPro" id="IPR000010">
    <property type="entry name" value="Cystatin_dom"/>
</dbReference>
<dbReference type="SMART" id="SM00043">
    <property type="entry name" value="CY"/>
    <property type="match status" value="2"/>
</dbReference>
<evidence type="ECO:0000259" key="4">
    <source>
        <dbReference type="SMART" id="SM00043"/>
    </source>
</evidence>
<proteinExistence type="predicted"/>
<dbReference type="InterPro" id="IPR046350">
    <property type="entry name" value="Cystatin_sf"/>
</dbReference>
<dbReference type="PANTHER" id="PTHR47364:SF2">
    <property type="entry name" value="CYSTEINE PROTEINASE INHIBITOR 5"/>
    <property type="match status" value="1"/>
</dbReference>
<keyword evidence="3" id="KW-0732">Signal</keyword>
<evidence type="ECO:0000256" key="1">
    <source>
        <dbReference type="ARBA" id="ARBA00022690"/>
    </source>
</evidence>
<feature type="domain" description="Cystatin" evidence="4">
    <location>
        <begin position="140"/>
        <end position="233"/>
    </location>
</feature>
<sequence>MKPVTFLVALTTVAVVLSTVSASPYGGWQPIENIHNYRIQEIAKFAVGMHNYENNFKHPLRLVSIRRGLVQVVDGLNYKLDVMVAEGNSLDSRGSMYRTEVHVRLGTMELIITSVRKMKPVTFLVALTTVAVVLSTVSASPYGGWQPIENIHNYRIQEIAKFAVGMHNYENNFKHPLRLVSIRRGLVQVVDGLNYKLDVMVAEGNSLDSRGSMYRTEVHVRLGTMELMFFKRIVKGLN</sequence>
<evidence type="ECO:0000256" key="3">
    <source>
        <dbReference type="SAM" id="SignalP"/>
    </source>
</evidence>
<dbReference type="PANTHER" id="PTHR47364">
    <property type="entry name" value="CYSTEINE PROTEINASE INHIBITOR 5"/>
    <property type="match status" value="1"/>
</dbReference>
<dbReference type="CDD" id="cd00042">
    <property type="entry name" value="CY"/>
    <property type="match status" value="2"/>
</dbReference>
<dbReference type="EMBL" id="CAMGYJ010000008">
    <property type="protein sequence ID" value="CAI0466093.1"/>
    <property type="molecule type" value="Genomic_DNA"/>
</dbReference>
<feature type="signal peptide" evidence="3">
    <location>
        <begin position="1"/>
        <end position="22"/>
    </location>
</feature>
<dbReference type="Pfam" id="PF16845">
    <property type="entry name" value="SQAPI"/>
    <property type="match status" value="2"/>
</dbReference>
<dbReference type="Gene3D" id="3.10.450.10">
    <property type="match status" value="2"/>
</dbReference>
<keyword evidence="6" id="KW-1185">Reference proteome</keyword>
<dbReference type="Proteomes" id="UP001154282">
    <property type="component" value="Unassembled WGS sequence"/>
</dbReference>
<protein>
    <recommendedName>
        <fullName evidence="4">Cystatin domain-containing protein</fullName>
    </recommendedName>
</protein>
<keyword evidence="1" id="KW-0646">Protease inhibitor</keyword>
<name>A0AAV0P4J5_9ROSI</name>
<gene>
    <name evidence="5" type="ORF">LITE_LOCUS36884</name>
</gene>
<keyword evidence="2" id="KW-0789">Thiol protease inhibitor</keyword>
<feature type="chain" id="PRO_5043482827" description="Cystatin domain-containing protein" evidence="3">
    <location>
        <begin position="23"/>
        <end position="238"/>
    </location>
</feature>
<dbReference type="GO" id="GO:0004869">
    <property type="term" value="F:cysteine-type endopeptidase inhibitor activity"/>
    <property type="evidence" value="ECO:0007669"/>
    <property type="project" value="UniProtKB-KW"/>
</dbReference>
<evidence type="ECO:0000313" key="5">
    <source>
        <dbReference type="EMBL" id="CAI0466093.1"/>
    </source>
</evidence>
<dbReference type="SUPFAM" id="SSF54403">
    <property type="entry name" value="Cystatin/monellin"/>
    <property type="match status" value="2"/>
</dbReference>
<organism evidence="5 6">
    <name type="scientific">Linum tenue</name>
    <dbReference type="NCBI Taxonomy" id="586396"/>
    <lineage>
        <taxon>Eukaryota</taxon>
        <taxon>Viridiplantae</taxon>
        <taxon>Streptophyta</taxon>
        <taxon>Embryophyta</taxon>
        <taxon>Tracheophyta</taxon>
        <taxon>Spermatophyta</taxon>
        <taxon>Magnoliopsida</taxon>
        <taxon>eudicotyledons</taxon>
        <taxon>Gunneridae</taxon>
        <taxon>Pentapetalae</taxon>
        <taxon>rosids</taxon>
        <taxon>fabids</taxon>
        <taxon>Malpighiales</taxon>
        <taxon>Linaceae</taxon>
        <taxon>Linum</taxon>
    </lineage>
</organism>
<evidence type="ECO:0000313" key="6">
    <source>
        <dbReference type="Proteomes" id="UP001154282"/>
    </source>
</evidence>
<evidence type="ECO:0000256" key="2">
    <source>
        <dbReference type="ARBA" id="ARBA00022704"/>
    </source>
</evidence>
<accession>A0AAV0P4J5</accession>
<reference evidence="5" key="1">
    <citation type="submission" date="2022-08" db="EMBL/GenBank/DDBJ databases">
        <authorList>
            <person name="Gutierrez-Valencia J."/>
        </authorList>
    </citation>
    <scope>NUCLEOTIDE SEQUENCE</scope>
</reference>
<comment type="caution">
    <text evidence="5">The sequence shown here is derived from an EMBL/GenBank/DDBJ whole genome shotgun (WGS) entry which is preliminary data.</text>
</comment>
<feature type="domain" description="Cystatin" evidence="4">
    <location>
        <begin position="23"/>
        <end position="115"/>
    </location>
</feature>